<protein>
    <submittedName>
        <fullName evidence="1">Phage major tail protein, TP901-1 family</fullName>
    </submittedName>
</protein>
<evidence type="ECO:0000313" key="2">
    <source>
        <dbReference type="Proteomes" id="UP000759298"/>
    </source>
</evidence>
<organism evidence="1 2">
    <name type="scientific">Alteriqipengyuania abyssalis</name>
    <dbReference type="NCBI Taxonomy" id="2860200"/>
    <lineage>
        <taxon>Bacteria</taxon>
        <taxon>Pseudomonadati</taxon>
        <taxon>Pseudomonadota</taxon>
        <taxon>Alphaproteobacteria</taxon>
        <taxon>Sphingomonadales</taxon>
        <taxon>Erythrobacteraceae</taxon>
        <taxon>Alteriqipengyuania</taxon>
    </lineage>
</organism>
<dbReference type="Proteomes" id="UP000759298">
    <property type="component" value="Unassembled WGS sequence"/>
</dbReference>
<dbReference type="RefSeq" id="WP_222824435.1">
    <property type="nucleotide sequence ID" value="NZ_JAHWXP010000002.1"/>
</dbReference>
<keyword evidence="2" id="KW-1185">Reference proteome</keyword>
<name>A0ABS7PCK3_9SPHN</name>
<evidence type="ECO:0000313" key="1">
    <source>
        <dbReference type="EMBL" id="MBY8336804.1"/>
    </source>
</evidence>
<dbReference type="Pfam" id="PF06199">
    <property type="entry name" value="Phage_tail_2"/>
    <property type="match status" value="1"/>
</dbReference>
<dbReference type="PRINTS" id="PR01996">
    <property type="entry name" value="MTP1FAMILY"/>
</dbReference>
<dbReference type="InterPro" id="IPR022344">
    <property type="entry name" value="GTA_major-tail"/>
</dbReference>
<gene>
    <name evidence="1" type="ORF">KYN89_07065</name>
</gene>
<accession>A0ABS7PCK3</accession>
<dbReference type="NCBIfam" id="TIGR02126">
    <property type="entry name" value="phgtail_TP901_1"/>
    <property type="match status" value="1"/>
</dbReference>
<dbReference type="InterPro" id="IPR011855">
    <property type="entry name" value="Phgtail_TP901_1"/>
</dbReference>
<comment type="caution">
    <text evidence="1">The sequence shown here is derived from an EMBL/GenBank/DDBJ whole genome shotgun (WGS) entry which is preliminary data.</text>
</comment>
<dbReference type="EMBL" id="JAHWXP010000002">
    <property type="protein sequence ID" value="MBY8336804.1"/>
    <property type="molecule type" value="Genomic_DNA"/>
</dbReference>
<sequence>MTAQRGSAFLLKIGDGTQENGGPPAYQTVAGLRTTQLAINGDSVVVTHKGSGGWRELLSGAGTRSVSVSAGGIFLGSDAEARVQTHALAGTIDDYELSFEDGARLRGRFLVQRLDYSGDFNGERNYTIQLESSGPVVPA</sequence>
<proteinExistence type="predicted"/>
<reference evidence="1 2" key="1">
    <citation type="submission" date="2021-07" db="EMBL/GenBank/DDBJ databases">
        <title>Alteriqipengyuania abyssalis NZ-12B nov, sp.nov isolated from deep sea sponge in pacific ocean.</title>
        <authorList>
            <person name="Tareen S."/>
            <person name="Wink J."/>
        </authorList>
    </citation>
    <scope>NUCLEOTIDE SEQUENCE [LARGE SCALE GENOMIC DNA]</scope>
    <source>
        <strain evidence="1 2">NZ-12B</strain>
    </source>
</reference>